<dbReference type="PANTHER" id="PTHR31107:SF2">
    <property type="entry name" value="CYTOCHROME C OXIDASE ASSEMBLY FACTOR 8"/>
    <property type="match status" value="1"/>
</dbReference>
<dbReference type="EMBL" id="RHFK02000008">
    <property type="protein sequence ID" value="TWW72452.1"/>
    <property type="molecule type" value="Genomic_DNA"/>
</dbReference>
<dbReference type="InterPro" id="IPR018796">
    <property type="entry name" value="COA8"/>
</dbReference>
<evidence type="ECO:0000256" key="4">
    <source>
        <dbReference type="ARBA" id="ARBA00022946"/>
    </source>
</evidence>
<comment type="similarity">
    <text evidence="2">Belongs to the COA8 family.</text>
</comment>
<name>A0A5C6NY65_9TELE</name>
<dbReference type="PANTHER" id="PTHR31107">
    <property type="entry name" value="APOPTOGENIC PROTEIN 1, MITOCHONDRIAL"/>
    <property type="match status" value="1"/>
</dbReference>
<dbReference type="Pfam" id="PF10231">
    <property type="entry name" value="COA8"/>
    <property type="match status" value="1"/>
</dbReference>
<sequence length="201" mass="23211">MASTSAAVCLGRALLRRFAPRRLPALNRPLCSSNQEPHKDTTAKRSALRPGPSSTHDWIGPPNPLSNLRPIVYHIPENETELEKRLRHLRQDTEDWNQDFWANQNITFSKEKEAFIVSHLQAKGLGLRDEQGRRRSLNSKEMAAFYKSFLDKNRTRHANYNKEWYRRNFSITLLMARVALSSMWRRVTDRSSSRKSGAPPG</sequence>
<feature type="region of interest" description="Disordered" evidence="7">
    <location>
        <begin position="27"/>
        <end position="61"/>
    </location>
</feature>
<evidence type="ECO:0000313" key="8">
    <source>
        <dbReference type="EMBL" id="TWW72452.1"/>
    </source>
</evidence>
<evidence type="ECO:0000256" key="6">
    <source>
        <dbReference type="ARBA" id="ARBA00023136"/>
    </source>
</evidence>
<keyword evidence="3" id="KW-0999">Mitochondrion inner membrane</keyword>
<evidence type="ECO:0000256" key="2">
    <source>
        <dbReference type="ARBA" id="ARBA00005453"/>
    </source>
</evidence>
<keyword evidence="6" id="KW-0472">Membrane</keyword>
<evidence type="ECO:0000256" key="1">
    <source>
        <dbReference type="ARBA" id="ARBA00004443"/>
    </source>
</evidence>
<evidence type="ECO:0000256" key="3">
    <source>
        <dbReference type="ARBA" id="ARBA00022792"/>
    </source>
</evidence>
<comment type="caution">
    <text evidence="8">The sequence shown here is derived from an EMBL/GenBank/DDBJ whole genome shotgun (WGS) entry which is preliminary data.</text>
</comment>
<keyword evidence="5" id="KW-0496">Mitochondrion</keyword>
<evidence type="ECO:0000256" key="7">
    <source>
        <dbReference type="SAM" id="MobiDB-lite"/>
    </source>
</evidence>
<dbReference type="GO" id="GO:0097193">
    <property type="term" value="P:intrinsic apoptotic signaling pathway"/>
    <property type="evidence" value="ECO:0007669"/>
    <property type="project" value="InterPro"/>
</dbReference>
<accession>A0A5C6NY65</accession>
<dbReference type="AlphaFoldDB" id="A0A5C6NY65"/>
<evidence type="ECO:0000256" key="5">
    <source>
        <dbReference type="ARBA" id="ARBA00023128"/>
    </source>
</evidence>
<keyword evidence="4" id="KW-0809">Transit peptide</keyword>
<evidence type="ECO:0000313" key="9">
    <source>
        <dbReference type="Proteomes" id="UP000324091"/>
    </source>
</evidence>
<organism evidence="8 9">
    <name type="scientific">Takifugu flavidus</name>
    <name type="common">sansaifugu</name>
    <dbReference type="NCBI Taxonomy" id="433684"/>
    <lineage>
        <taxon>Eukaryota</taxon>
        <taxon>Metazoa</taxon>
        <taxon>Chordata</taxon>
        <taxon>Craniata</taxon>
        <taxon>Vertebrata</taxon>
        <taxon>Euteleostomi</taxon>
        <taxon>Actinopterygii</taxon>
        <taxon>Neopterygii</taxon>
        <taxon>Teleostei</taxon>
        <taxon>Neoteleostei</taxon>
        <taxon>Acanthomorphata</taxon>
        <taxon>Eupercaria</taxon>
        <taxon>Tetraodontiformes</taxon>
        <taxon>Tetradontoidea</taxon>
        <taxon>Tetraodontidae</taxon>
        <taxon>Takifugu</taxon>
    </lineage>
</organism>
<comment type="subcellular location">
    <subcellularLocation>
        <location evidence="1">Mitochondrion inner membrane</location>
        <topology evidence="1">Peripheral membrane protein</topology>
        <orientation evidence="1">Matrix side</orientation>
    </subcellularLocation>
</comment>
<gene>
    <name evidence="8" type="ORF">D4764_16G0009490</name>
</gene>
<keyword evidence="9" id="KW-1185">Reference proteome</keyword>
<reference evidence="8 9" key="1">
    <citation type="submission" date="2019-04" db="EMBL/GenBank/DDBJ databases">
        <title>Chromosome genome assembly for Takifugu flavidus.</title>
        <authorList>
            <person name="Xiao S."/>
        </authorList>
    </citation>
    <scope>NUCLEOTIDE SEQUENCE [LARGE SCALE GENOMIC DNA]</scope>
    <source>
        <strain evidence="8">HTHZ2018</strain>
        <tissue evidence="8">Muscle</tissue>
    </source>
</reference>
<dbReference type="Proteomes" id="UP000324091">
    <property type="component" value="Chromosome 16"/>
</dbReference>
<dbReference type="GO" id="GO:0005743">
    <property type="term" value="C:mitochondrial inner membrane"/>
    <property type="evidence" value="ECO:0007669"/>
    <property type="project" value="UniProtKB-SubCell"/>
</dbReference>
<protein>
    <submittedName>
        <fullName evidence="8">Apoptogenic protein 1, mitochondrial</fullName>
    </submittedName>
</protein>
<proteinExistence type="inferred from homology"/>